<protein>
    <submittedName>
        <fullName evidence="15">Coatomer subunit gamma (CopG)</fullName>
    </submittedName>
</protein>
<dbReference type="Pfam" id="PF08752">
    <property type="entry name" value="COP-gamma_platf"/>
    <property type="match status" value="1"/>
</dbReference>
<evidence type="ECO:0000256" key="9">
    <source>
        <dbReference type="ARBA" id="ARBA00023034"/>
    </source>
</evidence>
<keyword evidence="11" id="KW-0968">Cytoplasmic vesicle</keyword>
<feature type="region of interest" description="Disordered" evidence="12">
    <location>
        <begin position="724"/>
        <end position="768"/>
    </location>
</feature>
<comment type="similarity">
    <text evidence="3">Belongs to the COPG family.</text>
</comment>
<evidence type="ECO:0000256" key="12">
    <source>
        <dbReference type="SAM" id="MobiDB-lite"/>
    </source>
</evidence>
<dbReference type="Gene3D" id="2.60.40.1480">
    <property type="entry name" value="Coatomer, gamma subunit, appendage domain"/>
    <property type="match status" value="1"/>
</dbReference>
<accession>A0ABQ9YHN3</accession>
<evidence type="ECO:0000259" key="14">
    <source>
        <dbReference type="Pfam" id="PF08752"/>
    </source>
</evidence>
<dbReference type="InterPro" id="IPR002553">
    <property type="entry name" value="Clathrin/coatomer_adapt-like_N"/>
</dbReference>
<keyword evidence="8" id="KW-0653">Protein transport</keyword>
<feature type="compositionally biased region" description="Basic and acidic residues" evidence="12">
    <location>
        <begin position="749"/>
        <end position="758"/>
    </location>
</feature>
<comment type="caution">
    <text evidence="15">The sequence shown here is derived from an EMBL/GenBank/DDBJ whole genome shotgun (WGS) entry which is preliminary data.</text>
</comment>
<evidence type="ECO:0000256" key="2">
    <source>
        <dbReference type="ARBA" id="ARBA00004347"/>
    </source>
</evidence>
<dbReference type="SUPFAM" id="SSF48371">
    <property type="entry name" value="ARM repeat"/>
    <property type="match status" value="1"/>
</dbReference>
<dbReference type="InterPro" id="IPR011989">
    <property type="entry name" value="ARM-like"/>
</dbReference>
<evidence type="ECO:0000259" key="13">
    <source>
        <dbReference type="Pfam" id="PF01602"/>
    </source>
</evidence>
<dbReference type="PANTHER" id="PTHR10261">
    <property type="entry name" value="COATOMER SUBUNIT GAMMA"/>
    <property type="match status" value="1"/>
</dbReference>
<sequence length="1018" mass="113014">MDFDQKDTEDGIIPYNGVDKQKTIIDAKAFSQSGTKASRSRLILTRILNLLHTGETFQEKDAETIFFGATKLFHNPNRALHHILYMTIKSLRPNQTNSIIATSALTNDLKDKNFRTGALRVLTQVVDNTFLMQVDKHFHTALIDNSSDVASAGLLACLKISKTNPDFVRRWIPEISECVTRFPGSIPQYHALAAIHAIRRNDAMEMGKFLLGNTAKITNGHATCLMIRYAVDVLITRTSSSDSFASLQRGGSTETDSKLLEILDNGLDGKGANGRRREDDKAFEIQLEAIRNVLRLYISAPMYIGTKRNAMIKDAIKALVAESTPSARLGVIRALYNFALKSSPKMMQYLSTFITMPNLTKIISDSNHTLATYACCLLVMHPDVHSSPNDGKKDKIESIAKDIWNIMRNLSADENNMIIDVCTHVVSISPSHALFALHIFLASLSLHSNSDTTIIPLHTVKLKAVNEIINAMQVSPNLNTIFLGKLREYLEDCDEPEICATILRLFADSTCQWYDANKRTKQEQTPVAIVETSLKQQLGVGNGWKGQRLLMDAAARAGLPGESTAFLSRLSEYQDTEESPLISLFLNQMQRQTLSSSPATFSSHSFVSLVSPQKRADGQEDSNQTSFDPATAIRCIYNRACLDSPPIRLAAIDALSKIRQYCDELRDDVDDILIRIRNDEDVHLKEQIDRILAQDDVNVTRTHFETDLTATTVIMHSLLSPSSVIPSSTTPLQTPQSEKSKPAKTAPQTEKKDTRNPEHFGPLDLEQASTSQPVMLTGPSDEFIVSVSKVVTPKHIGFHYQIKNTVDNIQLRRVGVMIGGDRVFSQKLKETFRHEAPSIDPHGQGECVVVFERGDSGLEMWTGSIQNTLTFDSHEFDPKGVVYEEGEEETEVLYTCPVHLADYLSPTIWNVGIAQAWEKNSINAAKCKFKLTKAKNIPDALSIVTSQLKMEVQRADELAVTSSRFATNLSGVLMIHNAPVSVVPANVTLQRDASGITVELEIRAEKKECSNALIVPFK</sequence>
<evidence type="ECO:0000256" key="7">
    <source>
        <dbReference type="ARBA" id="ARBA00022892"/>
    </source>
</evidence>
<keyword evidence="7" id="KW-0931">ER-Golgi transport</keyword>
<evidence type="ECO:0000256" key="10">
    <source>
        <dbReference type="ARBA" id="ARBA00023136"/>
    </source>
</evidence>
<evidence type="ECO:0000256" key="8">
    <source>
        <dbReference type="ARBA" id="ARBA00022927"/>
    </source>
</evidence>
<dbReference type="InterPro" id="IPR013041">
    <property type="entry name" value="Clathrin_app_Ig-like_sf"/>
</dbReference>
<dbReference type="SUPFAM" id="SSF55711">
    <property type="entry name" value="Subdomain of clathrin and coatomer appendage domain"/>
    <property type="match status" value="1"/>
</dbReference>
<keyword evidence="16" id="KW-1185">Reference proteome</keyword>
<comment type="subcellular location">
    <subcellularLocation>
        <location evidence="2">Cytoplasmic vesicle</location>
        <location evidence="2">COPI-coated vesicle membrane</location>
        <topology evidence="2">Peripheral membrane protein</topology>
        <orientation evidence="2">Cytoplasmic side</orientation>
    </subcellularLocation>
    <subcellularLocation>
        <location evidence="1">Golgi apparatus membrane</location>
        <topology evidence="1">Peripheral membrane protein</topology>
        <orientation evidence="1">Cytoplasmic side</orientation>
    </subcellularLocation>
</comment>
<name>A0ABQ9YHN3_9EUKA</name>
<evidence type="ECO:0000256" key="4">
    <source>
        <dbReference type="ARBA" id="ARBA00022448"/>
    </source>
</evidence>
<evidence type="ECO:0000256" key="3">
    <source>
        <dbReference type="ARBA" id="ARBA00010720"/>
    </source>
</evidence>
<dbReference type="Gene3D" id="3.30.310.10">
    <property type="entry name" value="TATA-Binding Protein"/>
    <property type="match status" value="1"/>
</dbReference>
<dbReference type="InterPro" id="IPR009028">
    <property type="entry name" value="Coatomer/calthrin_app_sub_C"/>
</dbReference>
<gene>
    <name evidence="15" type="ORF">BLNAU_1798</name>
</gene>
<feature type="domain" description="Coatomer gamma subunit appendage Ig-like subdomain" evidence="14">
    <location>
        <begin position="768"/>
        <end position="888"/>
    </location>
</feature>
<evidence type="ECO:0000256" key="5">
    <source>
        <dbReference type="ARBA" id="ARBA00022490"/>
    </source>
</evidence>
<keyword evidence="6" id="KW-0677">Repeat</keyword>
<dbReference type="Pfam" id="PF01602">
    <property type="entry name" value="Adaptin_N"/>
    <property type="match status" value="1"/>
</dbReference>
<dbReference type="SUPFAM" id="SSF49348">
    <property type="entry name" value="Clathrin adaptor appendage domain"/>
    <property type="match status" value="1"/>
</dbReference>
<keyword evidence="9" id="KW-0333">Golgi apparatus</keyword>
<evidence type="ECO:0000313" key="15">
    <source>
        <dbReference type="EMBL" id="KAK2963265.1"/>
    </source>
</evidence>
<dbReference type="InterPro" id="IPR012295">
    <property type="entry name" value="TBP_dom_sf"/>
</dbReference>
<evidence type="ECO:0000256" key="6">
    <source>
        <dbReference type="ARBA" id="ARBA00022737"/>
    </source>
</evidence>
<feature type="domain" description="Clathrin/coatomer adaptor adaptin-like N-terminal" evidence="13">
    <location>
        <begin position="28"/>
        <end position="503"/>
    </location>
</feature>
<dbReference type="InterPro" id="IPR016024">
    <property type="entry name" value="ARM-type_fold"/>
</dbReference>
<evidence type="ECO:0000313" key="16">
    <source>
        <dbReference type="Proteomes" id="UP001281761"/>
    </source>
</evidence>
<dbReference type="InterPro" id="IPR037067">
    <property type="entry name" value="Coatomer_gsu_app_sf"/>
</dbReference>
<keyword evidence="5" id="KW-0963">Cytoplasm</keyword>
<evidence type="ECO:0000256" key="11">
    <source>
        <dbReference type="ARBA" id="ARBA00023329"/>
    </source>
</evidence>
<evidence type="ECO:0000256" key="1">
    <source>
        <dbReference type="ARBA" id="ARBA00004255"/>
    </source>
</evidence>
<keyword evidence="4" id="KW-0813">Transport</keyword>
<dbReference type="EMBL" id="JARBJD010000007">
    <property type="protein sequence ID" value="KAK2963265.1"/>
    <property type="molecule type" value="Genomic_DNA"/>
</dbReference>
<dbReference type="Proteomes" id="UP001281761">
    <property type="component" value="Unassembled WGS sequence"/>
</dbReference>
<dbReference type="InterPro" id="IPR017106">
    <property type="entry name" value="Coatomer_gsu"/>
</dbReference>
<proteinExistence type="inferred from homology"/>
<dbReference type="Gene3D" id="1.25.10.10">
    <property type="entry name" value="Leucine-rich Repeat Variant"/>
    <property type="match status" value="1"/>
</dbReference>
<dbReference type="InterPro" id="IPR013040">
    <property type="entry name" value="Coatomer_gsu_app_Ig-like_dom"/>
</dbReference>
<keyword evidence="10" id="KW-0472">Membrane</keyword>
<reference evidence="15 16" key="1">
    <citation type="journal article" date="2022" name="bioRxiv">
        <title>Genomics of Preaxostyla Flagellates Illuminates Evolutionary Transitions and the Path Towards Mitochondrial Loss.</title>
        <authorList>
            <person name="Novak L.V.F."/>
            <person name="Treitli S.C."/>
            <person name="Pyrih J."/>
            <person name="Halakuc P."/>
            <person name="Pipaliya S.V."/>
            <person name="Vacek V."/>
            <person name="Brzon O."/>
            <person name="Soukal P."/>
            <person name="Eme L."/>
            <person name="Dacks J.B."/>
            <person name="Karnkowska A."/>
            <person name="Elias M."/>
            <person name="Hampl V."/>
        </authorList>
    </citation>
    <scope>NUCLEOTIDE SEQUENCE [LARGE SCALE GENOMIC DNA]</scope>
    <source>
        <strain evidence="15">NAU3</strain>
        <tissue evidence="15">Gut</tissue>
    </source>
</reference>
<dbReference type="PANTHER" id="PTHR10261:SF0">
    <property type="entry name" value="COATOMER SUBUNIT GAMMA-2"/>
    <property type="match status" value="1"/>
</dbReference>
<organism evidence="15 16">
    <name type="scientific">Blattamonas nauphoetae</name>
    <dbReference type="NCBI Taxonomy" id="2049346"/>
    <lineage>
        <taxon>Eukaryota</taxon>
        <taxon>Metamonada</taxon>
        <taxon>Preaxostyla</taxon>
        <taxon>Oxymonadida</taxon>
        <taxon>Blattamonas</taxon>
    </lineage>
</organism>